<evidence type="ECO:0000313" key="3">
    <source>
        <dbReference type="Proteomes" id="UP000473278"/>
    </source>
</evidence>
<organism evidence="2 3">
    <name type="scientific">Halalkalibaculum roseum</name>
    <dbReference type="NCBI Taxonomy" id="2709311"/>
    <lineage>
        <taxon>Bacteria</taxon>
        <taxon>Pseudomonadati</taxon>
        <taxon>Balneolota</taxon>
        <taxon>Balneolia</taxon>
        <taxon>Balneolales</taxon>
        <taxon>Balneolaceae</taxon>
        <taxon>Halalkalibaculum</taxon>
    </lineage>
</organism>
<name>A0A6M1SM22_9BACT</name>
<feature type="region of interest" description="Disordered" evidence="1">
    <location>
        <begin position="1"/>
        <end position="20"/>
    </location>
</feature>
<dbReference type="Proteomes" id="UP000473278">
    <property type="component" value="Unassembled WGS sequence"/>
</dbReference>
<sequence length="113" mass="12770">MSKKKSLGSSPIGYSSLGRESFGFIPTINKSEESSSKESFSSDSMVVENQNSGNVHSTNSSESTEDVEKRIVSYYLEKPLIDRLKRVAEERKMYYSTLVNHAIYLWLESRGCD</sequence>
<protein>
    <submittedName>
        <fullName evidence="2">Uncharacterized protein</fullName>
    </submittedName>
</protein>
<dbReference type="RefSeq" id="WP_165140681.1">
    <property type="nucleotide sequence ID" value="NZ_JAALLT010000002.1"/>
</dbReference>
<feature type="region of interest" description="Disordered" evidence="1">
    <location>
        <begin position="29"/>
        <end position="67"/>
    </location>
</feature>
<accession>A0A6M1SM22</accession>
<comment type="caution">
    <text evidence="2">The sequence shown here is derived from an EMBL/GenBank/DDBJ whole genome shotgun (WGS) entry which is preliminary data.</text>
</comment>
<dbReference type="AlphaFoldDB" id="A0A6M1SM22"/>
<keyword evidence="3" id="KW-1185">Reference proteome</keyword>
<evidence type="ECO:0000313" key="2">
    <source>
        <dbReference type="EMBL" id="NGP76381.1"/>
    </source>
</evidence>
<gene>
    <name evidence="2" type="ORF">G3570_07045</name>
</gene>
<evidence type="ECO:0000256" key="1">
    <source>
        <dbReference type="SAM" id="MobiDB-lite"/>
    </source>
</evidence>
<proteinExistence type="predicted"/>
<dbReference type="EMBL" id="JAALLT010000002">
    <property type="protein sequence ID" value="NGP76381.1"/>
    <property type="molecule type" value="Genomic_DNA"/>
</dbReference>
<feature type="compositionally biased region" description="Polar residues" evidence="1">
    <location>
        <begin position="47"/>
        <end position="62"/>
    </location>
</feature>
<reference evidence="2 3" key="1">
    <citation type="submission" date="2020-02" db="EMBL/GenBank/DDBJ databases">
        <title>Balneolaceae bacterium YR4-1, complete genome.</title>
        <authorList>
            <person name="Li Y."/>
            <person name="Wu S."/>
        </authorList>
    </citation>
    <scope>NUCLEOTIDE SEQUENCE [LARGE SCALE GENOMIC DNA]</scope>
    <source>
        <strain evidence="2 3">YR4-1</strain>
    </source>
</reference>